<proteinExistence type="predicted"/>
<dbReference type="Proteomes" id="UP000222542">
    <property type="component" value="Unassembled WGS sequence"/>
</dbReference>
<dbReference type="AlphaFoldDB" id="A0A2G2Z174"/>
<sequence length="170" mass="19466">MDEEYIREMFGEGRHSTRMNYYPPCPQLDKVKRLTPHSDVVALTTLLQLNQMEGLQIKKDGVWIPISPLPHAFIINIGDILEIVKNGAYRSIKNRAMVNNKKERLLIVTFYSTRFHRQIGSAPSIISAKNSAKFISIGAVDYGRGYFARKLDKKSYLYVMRIENSENPAS</sequence>
<dbReference type="InterPro" id="IPR027443">
    <property type="entry name" value="IPNS-like_sf"/>
</dbReference>
<keyword evidence="6" id="KW-1185">Reference proteome</keyword>
<dbReference type="InterPro" id="IPR044861">
    <property type="entry name" value="IPNS-like_FE2OG_OXY"/>
</dbReference>
<dbReference type="GO" id="GO:0016491">
    <property type="term" value="F:oxidoreductase activity"/>
    <property type="evidence" value="ECO:0007669"/>
    <property type="project" value="UniProtKB-KW"/>
</dbReference>
<dbReference type="InterPro" id="IPR005123">
    <property type="entry name" value="Oxoglu/Fe-dep_dioxygenase_dom"/>
</dbReference>
<dbReference type="EMBL" id="AYRZ02000007">
    <property type="protein sequence ID" value="PHT75736.1"/>
    <property type="molecule type" value="Genomic_DNA"/>
</dbReference>
<keyword evidence="1" id="KW-0479">Metal-binding</keyword>
<reference evidence="5 6" key="2">
    <citation type="journal article" date="2017" name="Genome Biol.">
        <title>New reference genome sequences of hot pepper reveal the massive evolution of plant disease-resistance genes by retroduplication.</title>
        <authorList>
            <person name="Kim S."/>
            <person name="Park J."/>
            <person name="Yeom S.I."/>
            <person name="Kim Y.M."/>
            <person name="Seo E."/>
            <person name="Kim K.T."/>
            <person name="Kim M.S."/>
            <person name="Lee J.M."/>
            <person name="Cheong K."/>
            <person name="Shin H.S."/>
            <person name="Kim S.B."/>
            <person name="Han K."/>
            <person name="Lee J."/>
            <person name="Park M."/>
            <person name="Lee H.A."/>
            <person name="Lee H.Y."/>
            <person name="Lee Y."/>
            <person name="Oh S."/>
            <person name="Lee J.H."/>
            <person name="Choi E."/>
            <person name="Choi E."/>
            <person name="Lee S.E."/>
            <person name="Jeon J."/>
            <person name="Kim H."/>
            <person name="Choi G."/>
            <person name="Song H."/>
            <person name="Lee J."/>
            <person name="Lee S.C."/>
            <person name="Kwon J.K."/>
            <person name="Lee H.Y."/>
            <person name="Koo N."/>
            <person name="Hong Y."/>
            <person name="Kim R.W."/>
            <person name="Kang W.H."/>
            <person name="Huh J.H."/>
            <person name="Kang B.C."/>
            <person name="Yang T.J."/>
            <person name="Lee Y.H."/>
            <person name="Bennetzen J.L."/>
            <person name="Choi D."/>
        </authorList>
    </citation>
    <scope>NUCLEOTIDE SEQUENCE [LARGE SCALE GENOMIC DNA]</scope>
    <source>
        <strain evidence="6">cv. CM334</strain>
    </source>
</reference>
<evidence type="ECO:0000313" key="6">
    <source>
        <dbReference type="Proteomes" id="UP000222542"/>
    </source>
</evidence>
<dbReference type="Gramene" id="PHT75736">
    <property type="protein sequence ID" value="PHT75736"/>
    <property type="gene ID" value="T459_19258"/>
</dbReference>
<dbReference type="Pfam" id="PF03171">
    <property type="entry name" value="2OG-FeII_Oxy"/>
    <property type="match status" value="1"/>
</dbReference>
<dbReference type="PROSITE" id="PS51471">
    <property type="entry name" value="FE2OG_OXY"/>
    <property type="match status" value="1"/>
</dbReference>
<dbReference type="OMA" id="AMAMYYY"/>
<evidence type="ECO:0000256" key="2">
    <source>
        <dbReference type="ARBA" id="ARBA00023002"/>
    </source>
</evidence>
<feature type="domain" description="Fe2OG dioxygenase" evidence="4">
    <location>
        <begin position="13"/>
        <end position="117"/>
    </location>
</feature>
<dbReference type="SMR" id="A0A2G2Z174"/>
<comment type="caution">
    <text evidence="5">The sequence shown here is derived from an EMBL/GenBank/DDBJ whole genome shotgun (WGS) entry which is preliminary data.</text>
</comment>
<dbReference type="Gene3D" id="2.60.120.330">
    <property type="entry name" value="B-lactam Antibiotic, Isopenicillin N Synthase, Chain"/>
    <property type="match status" value="1"/>
</dbReference>
<dbReference type="GO" id="GO:0046872">
    <property type="term" value="F:metal ion binding"/>
    <property type="evidence" value="ECO:0007669"/>
    <property type="project" value="UniProtKB-KW"/>
</dbReference>
<gene>
    <name evidence="5" type="ORF">T459_19258</name>
</gene>
<name>A0A2G2Z174_CAPAN</name>
<keyword evidence="2" id="KW-0560">Oxidoreductase</keyword>
<protein>
    <submittedName>
        <fullName evidence="5">Protein SRG1</fullName>
    </submittedName>
</protein>
<dbReference type="STRING" id="4072.A0A2G2Z174"/>
<evidence type="ECO:0000256" key="1">
    <source>
        <dbReference type="ARBA" id="ARBA00022723"/>
    </source>
</evidence>
<evidence type="ECO:0000313" key="5">
    <source>
        <dbReference type="EMBL" id="PHT75736.1"/>
    </source>
</evidence>
<accession>A0A2G2Z174</accession>
<organism evidence="5 6">
    <name type="scientific">Capsicum annuum</name>
    <name type="common">Capsicum pepper</name>
    <dbReference type="NCBI Taxonomy" id="4072"/>
    <lineage>
        <taxon>Eukaryota</taxon>
        <taxon>Viridiplantae</taxon>
        <taxon>Streptophyta</taxon>
        <taxon>Embryophyta</taxon>
        <taxon>Tracheophyta</taxon>
        <taxon>Spermatophyta</taxon>
        <taxon>Magnoliopsida</taxon>
        <taxon>eudicotyledons</taxon>
        <taxon>Gunneridae</taxon>
        <taxon>Pentapetalae</taxon>
        <taxon>asterids</taxon>
        <taxon>lamiids</taxon>
        <taxon>Solanales</taxon>
        <taxon>Solanaceae</taxon>
        <taxon>Solanoideae</taxon>
        <taxon>Capsiceae</taxon>
        <taxon>Capsicum</taxon>
    </lineage>
</organism>
<reference evidence="5 6" key="1">
    <citation type="journal article" date="2014" name="Nat. Genet.">
        <title>Genome sequence of the hot pepper provides insights into the evolution of pungency in Capsicum species.</title>
        <authorList>
            <person name="Kim S."/>
            <person name="Park M."/>
            <person name="Yeom S.I."/>
            <person name="Kim Y.M."/>
            <person name="Lee J.M."/>
            <person name="Lee H.A."/>
            <person name="Seo E."/>
            <person name="Choi J."/>
            <person name="Cheong K."/>
            <person name="Kim K.T."/>
            <person name="Jung K."/>
            <person name="Lee G.W."/>
            <person name="Oh S.K."/>
            <person name="Bae C."/>
            <person name="Kim S.B."/>
            <person name="Lee H.Y."/>
            <person name="Kim S.Y."/>
            <person name="Kim M.S."/>
            <person name="Kang B.C."/>
            <person name="Jo Y.D."/>
            <person name="Yang H.B."/>
            <person name="Jeong H.J."/>
            <person name="Kang W.H."/>
            <person name="Kwon J.K."/>
            <person name="Shin C."/>
            <person name="Lim J.Y."/>
            <person name="Park J.H."/>
            <person name="Huh J.H."/>
            <person name="Kim J.S."/>
            <person name="Kim B.D."/>
            <person name="Cohen O."/>
            <person name="Paran I."/>
            <person name="Suh M.C."/>
            <person name="Lee S.B."/>
            <person name="Kim Y.K."/>
            <person name="Shin Y."/>
            <person name="Noh S.J."/>
            <person name="Park J."/>
            <person name="Seo Y.S."/>
            <person name="Kwon S.Y."/>
            <person name="Kim H.A."/>
            <person name="Park J.M."/>
            <person name="Kim H.J."/>
            <person name="Choi S.B."/>
            <person name="Bosland P.W."/>
            <person name="Reeves G."/>
            <person name="Jo S.H."/>
            <person name="Lee B.W."/>
            <person name="Cho H.T."/>
            <person name="Choi H.S."/>
            <person name="Lee M.S."/>
            <person name="Yu Y."/>
            <person name="Do Choi Y."/>
            <person name="Park B.S."/>
            <person name="van Deynze A."/>
            <person name="Ashrafi H."/>
            <person name="Hill T."/>
            <person name="Kim W.T."/>
            <person name="Pai H.S."/>
            <person name="Ahn H.K."/>
            <person name="Yeam I."/>
            <person name="Giovannoni J.J."/>
            <person name="Rose J.K."/>
            <person name="Sorensen I."/>
            <person name="Lee S.J."/>
            <person name="Kim R.W."/>
            <person name="Choi I.Y."/>
            <person name="Choi B.S."/>
            <person name="Lim J.S."/>
            <person name="Lee Y.H."/>
            <person name="Choi D."/>
        </authorList>
    </citation>
    <scope>NUCLEOTIDE SEQUENCE [LARGE SCALE GENOMIC DNA]</scope>
    <source>
        <strain evidence="6">cv. CM334</strain>
    </source>
</reference>
<evidence type="ECO:0000256" key="3">
    <source>
        <dbReference type="ARBA" id="ARBA00023004"/>
    </source>
</evidence>
<dbReference type="PANTHER" id="PTHR47991">
    <property type="entry name" value="OXOGLUTARATE/IRON-DEPENDENT DIOXYGENASE"/>
    <property type="match status" value="1"/>
</dbReference>
<evidence type="ECO:0000259" key="4">
    <source>
        <dbReference type="PROSITE" id="PS51471"/>
    </source>
</evidence>
<dbReference type="SUPFAM" id="SSF51197">
    <property type="entry name" value="Clavaminate synthase-like"/>
    <property type="match status" value="1"/>
</dbReference>
<dbReference type="InterPro" id="IPR050295">
    <property type="entry name" value="Plant_2OG-oxidoreductases"/>
</dbReference>
<keyword evidence="3" id="KW-0408">Iron</keyword>